<evidence type="ECO:0000313" key="3">
    <source>
        <dbReference type="WBParaSite" id="jg15434"/>
    </source>
</evidence>
<keyword evidence="1" id="KW-0812">Transmembrane</keyword>
<feature type="transmembrane region" description="Helical" evidence="1">
    <location>
        <begin position="33"/>
        <end position="58"/>
    </location>
</feature>
<evidence type="ECO:0000256" key="1">
    <source>
        <dbReference type="SAM" id="Phobius"/>
    </source>
</evidence>
<keyword evidence="1" id="KW-1133">Transmembrane helix</keyword>
<dbReference type="WBParaSite" id="jg15434">
    <property type="protein sequence ID" value="jg15434"/>
    <property type="gene ID" value="jg15434"/>
</dbReference>
<keyword evidence="2" id="KW-1185">Reference proteome</keyword>
<organism evidence="2 3">
    <name type="scientific">Ditylenchus dipsaci</name>
    <dbReference type="NCBI Taxonomy" id="166011"/>
    <lineage>
        <taxon>Eukaryota</taxon>
        <taxon>Metazoa</taxon>
        <taxon>Ecdysozoa</taxon>
        <taxon>Nematoda</taxon>
        <taxon>Chromadorea</taxon>
        <taxon>Rhabditida</taxon>
        <taxon>Tylenchina</taxon>
        <taxon>Tylenchomorpha</taxon>
        <taxon>Sphaerularioidea</taxon>
        <taxon>Anguinidae</taxon>
        <taxon>Anguininae</taxon>
        <taxon>Ditylenchus</taxon>
    </lineage>
</organism>
<sequence>MIIIISGNHCWNNTTHPDDQQKELDEHDHVFRLYYGLLALPVVSLGLLSTILFIACVLKAMKERRVSRKFYALLLNRAIGDLLAILCAAITIILFFRCRMLAKI</sequence>
<keyword evidence="1" id="KW-0472">Membrane</keyword>
<proteinExistence type="predicted"/>
<accession>A0A915D370</accession>
<protein>
    <submittedName>
        <fullName evidence="3">G-protein coupled receptors family 1 profile domain-containing protein</fullName>
    </submittedName>
</protein>
<reference evidence="3" key="1">
    <citation type="submission" date="2022-11" db="UniProtKB">
        <authorList>
            <consortium name="WormBaseParasite"/>
        </authorList>
    </citation>
    <scope>IDENTIFICATION</scope>
</reference>
<name>A0A915D370_9BILA</name>
<dbReference type="Proteomes" id="UP000887574">
    <property type="component" value="Unplaced"/>
</dbReference>
<evidence type="ECO:0000313" key="2">
    <source>
        <dbReference type="Proteomes" id="UP000887574"/>
    </source>
</evidence>
<feature type="transmembrane region" description="Helical" evidence="1">
    <location>
        <begin position="70"/>
        <end position="96"/>
    </location>
</feature>
<dbReference type="AlphaFoldDB" id="A0A915D370"/>